<keyword evidence="3" id="KW-1185">Reference proteome</keyword>
<dbReference type="EMBL" id="JAGSXH010000005">
    <property type="protein sequence ID" value="MBS2961955.1"/>
    <property type="molecule type" value="Genomic_DNA"/>
</dbReference>
<dbReference type="Proteomes" id="UP000677913">
    <property type="component" value="Unassembled WGS sequence"/>
</dbReference>
<reference evidence="2" key="1">
    <citation type="submission" date="2021-04" db="EMBL/GenBank/DDBJ databases">
        <title>Genome based classification of Actinospica acidithermotolerans sp. nov., an actinobacterium isolated from an Indonesian hot spring.</title>
        <authorList>
            <person name="Kusuma A.B."/>
            <person name="Putra K.E."/>
            <person name="Nafisah S."/>
            <person name="Loh J."/>
            <person name="Nouioui I."/>
            <person name="Goodfellow M."/>
        </authorList>
    </citation>
    <scope>NUCLEOTIDE SEQUENCE</scope>
    <source>
        <strain evidence="2">DSM 45618</strain>
    </source>
</reference>
<proteinExistence type="predicted"/>
<evidence type="ECO:0000256" key="1">
    <source>
        <dbReference type="SAM" id="SignalP"/>
    </source>
</evidence>
<comment type="caution">
    <text evidence="2">The sequence shown here is derived from an EMBL/GenBank/DDBJ whole genome shotgun (WGS) entry which is preliminary data.</text>
</comment>
<feature type="signal peptide" evidence="1">
    <location>
        <begin position="1"/>
        <end position="26"/>
    </location>
</feature>
<sequence length="167" mass="17671">MNRFAAHVVVTAALILTLAAAPAAMAGPTAAAPGSRSASTAAPEAAALVPIPCPDARQVGATSYARRHGLIAFSVKQFYSPTCHSVYAYAYPWLQFRELKQRYGVGLAVFDAAHDAINGARSFVAAAGDRGFWSAPYVPPAGACTQGLVHIFFTDTETDTLTREHCW</sequence>
<protein>
    <submittedName>
        <fullName evidence="2">Uncharacterized protein</fullName>
    </submittedName>
</protein>
<dbReference type="RefSeq" id="WP_211464134.1">
    <property type="nucleotide sequence ID" value="NZ_JAGSXH010000005.1"/>
</dbReference>
<evidence type="ECO:0000313" key="2">
    <source>
        <dbReference type="EMBL" id="MBS2961955.1"/>
    </source>
</evidence>
<keyword evidence="1" id="KW-0732">Signal</keyword>
<feature type="chain" id="PRO_5039161770" evidence="1">
    <location>
        <begin position="27"/>
        <end position="167"/>
    </location>
</feature>
<evidence type="ECO:0000313" key="3">
    <source>
        <dbReference type="Proteomes" id="UP000677913"/>
    </source>
</evidence>
<accession>A0A8J7WJA9</accession>
<dbReference type="AlphaFoldDB" id="A0A8J7WJA9"/>
<organism evidence="2 3">
    <name type="scientific">Actinocrinis puniceicyclus</name>
    <dbReference type="NCBI Taxonomy" id="977794"/>
    <lineage>
        <taxon>Bacteria</taxon>
        <taxon>Bacillati</taxon>
        <taxon>Actinomycetota</taxon>
        <taxon>Actinomycetes</taxon>
        <taxon>Catenulisporales</taxon>
        <taxon>Actinospicaceae</taxon>
        <taxon>Actinocrinis</taxon>
    </lineage>
</organism>
<gene>
    <name evidence="2" type="ORF">KGA66_02765</name>
</gene>
<name>A0A8J7WJA9_9ACTN</name>